<organism evidence="2 3">
    <name type="scientific">Sorangium cellulosum</name>
    <name type="common">Polyangium cellulosum</name>
    <dbReference type="NCBI Taxonomy" id="56"/>
    <lineage>
        <taxon>Bacteria</taxon>
        <taxon>Pseudomonadati</taxon>
        <taxon>Myxococcota</taxon>
        <taxon>Polyangia</taxon>
        <taxon>Polyangiales</taxon>
        <taxon>Polyangiaceae</taxon>
        <taxon>Sorangium</taxon>
    </lineage>
</organism>
<evidence type="ECO:0008006" key="4">
    <source>
        <dbReference type="Google" id="ProtNLM"/>
    </source>
</evidence>
<accession>A0A150QHY4</accession>
<evidence type="ECO:0000313" key="3">
    <source>
        <dbReference type="Proteomes" id="UP000075260"/>
    </source>
</evidence>
<proteinExistence type="predicted"/>
<dbReference type="Proteomes" id="UP000075260">
    <property type="component" value="Unassembled WGS sequence"/>
</dbReference>
<evidence type="ECO:0000313" key="2">
    <source>
        <dbReference type="EMBL" id="KYF67543.1"/>
    </source>
</evidence>
<gene>
    <name evidence="2" type="ORF">BE15_29695</name>
</gene>
<reference evidence="2 3" key="1">
    <citation type="submission" date="2014-02" db="EMBL/GenBank/DDBJ databases">
        <title>The small core and large imbalanced accessory genome model reveals a collaborative survival strategy of Sorangium cellulosum strains in nature.</title>
        <authorList>
            <person name="Han K."/>
            <person name="Peng R."/>
            <person name="Blom J."/>
            <person name="Li Y.-Z."/>
        </authorList>
    </citation>
    <scope>NUCLEOTIDE SEQUENCE [LARGE SCALE GENOMIC DNA]</scope>
    <source>
        <strain evidence="2 3">So0008-312</strain>
    </source>
</reference>
<dbReference type="AlphaFoldDB" id="A0A150QHY4"/>
<feature type="coiled-coil region" evidence="1">
    <location>
        <begin position="575"/>
        <end position="629"/>
    </location>
</feature>
<sequence length="645" mass="68813">MLSSGEARVTGIEFDSVLSGGLSRSLAALPVESDAPVTYREVLESLRGIEVEIKAGAEAWSGQLAEVTDAPPIHLSPRAASVAAAGTGGKAPALEAGRQERAAVAPDTQEDLYLTLIQRGGAIRRLRASRVDQVRPVDPIVAGRLGAAVGALSGRAAQIRRSLRVLAESAAPVRLGYIAETPVWRSTYRLLLDGGRAKLQGWALVHNDTDEPWAGVSVELVNGRPDSFLFPLSAPRYARRGLAHPDESLSTIPQLADRTPDQIWGDNADGSITSMGFGSGEGRLGGSHGMGLSGTGSVMTLPDGSTEESEALSIGNLAEVAQAVGVENGALFTYRLAGGLHLRAHGSALVPFTQQDVEAQRLTWFEGEQERGRSGARLANTTAQTLPAGPVAVYEASGFAGETGLPRLKPGERAFLLFGVDLDVALRTAARRPEDATQRLVFEGGRLTEHFVRKHRRTYAVENRGGEGRRVHVALDIVKNASARGFDAVDFDEASGRPLGVLRIGPRSKLEREVTIDEALQRSHDVRSLSSRALREKADVAALTAADRAALGAAARLFEEVEKTDREKAAESASIGRIEKDLARLREHLEALGDKSGSPAGANPLVVRILALEDELSGARRRLEQLEAQREARLASVKGELDRLR</sequence>
<comment type="caution">
    <text evidence="2">The sequence shown here is derived from an EMBL/GenBank/DDBJ whole genome shotgun (WGS) entry which is preliminary data.</text>
</comment>
<evidence type="ECO:0000256" key="1">
    <source>
        <dbReference type="SAM" id="Coils"/>
    </source>
</evidence>
<dbReference type="EMBL" id="JEMA01000642">
    <property type="protein sequence ID" value="KYF67543.1"/>
    <property type="molecule type" value="Genomic_DNA"/>
</dbReference>
<name>A0A150QHY4_SORCE</name>
<protein>
    <recommendedName>
        <fullName evidence="4">DUF4139 domain-containing protein</fullName>
    </recommendedName>
</protein>
<keyword evidence="1" id="KW-0175">Coiled coil</keyword>